<dbReference type="EMBL" id="JAVDVQ010000010">
    <property type="protein sequence ID" value="MDR7083336.1"/>
    <property type="molecule type" value="Genomic_DNA"/>
</dbReference>
<evidence type="ECO:0000313" key="1">
    <source>
        <dbReference type="EMBL" id="MDR7083336.1"/>
    </source>
</evidence>
<protein>
    <recommendedName>
        <fullName evidence="3">Transposase IS4-like domain-containing protein</fullName>
    </recommendedName>
</protein>
<sequence>MLDKNHHLVRAGQVFLGDKGFANKDFERSIAEDLGTHLIKPDGKDEKPRLGKLGGIRQYIESVFDTPKGRLTL</sequence>
<evidence type="ECO:0008006" key="3">
    <source>
        <dbReference type="Google" id="ProtNLM"/>
    </source>
</evidence>
<reference evidence="1 2" key="1">
    <citation type="submission" date="2023-07" db="EMBL/GenBank/DDBJ databases">
        <title>Sorghum-associated microbial communities from plants grown in Nebraska, USA.</title>
        <authorList>
            <person name="Schachtman D."/>
        </authorList>
    </citation>
    <scope>NUCLEOTIDE SEQUENCE [LARGE SCALE GENOMIC DNA]</scope>
    <source>
        <strain evidence="1 2">BE167</strain>
    </source>
</reference>
<name>A0ABU1UDX9_9MICC</name>
<gene>
    <name evidence="1" type="ORF">J2X01_002630</name>
</gene>
<evidence type="ECO:0000313" key="2">
    <source>
        <dbReference type="Proteomes" id="UP001252243"/>
    </source>
</evidence>
<proteinExistence type="predicted"/>
<dbReference type="Proteomes" id="UP001252243">
    <property type="component" value="Unassembled WGS sequence"/>
</dbReference>
<comment type="caution">
    <text evidence="1">The sequence shown here is derived from an EMBL/GenBank/DDBJ whole genome shotgun (WGS) entry which is preliminary data.</text>
</comment>
<keyword evidence="2" id="KW-1185">Reference proteome</keyword>
<organism evidence="1 2">
    <name type="scientific">Arthrobacter ginsengisoli</name>
    <dbReference type="NCBI Taxonomy" id="1356565"/>
    <lineage>
        <taxon>Bacteria</taxon>
        <taxon>Bacillati</taxon>
        <taxon>Actinomycetota</taxon>
        <taxon>Actinomycetes</taxon>
        <taxon>Micrococcales</taxon>
        <taxon>Micrococcaceae</taxon>
        <taxon>Arthrobacter</taxon>
    </lineage>
</organism>
<accession>A0ABU1UDX9</accession>